<dbReference type="Pfam" id="PF08450">
    <property type="entry name" value="SGL"/>
    <property type="match status" value="1"/>
</dbReference>
<dbReference type="RefSeq" id="XP_031027273.1">
    <property type="nucleotide sequence ID" value="XM_031167052.1"/>
</dbReference>
<dbReference type="STRING" id="1806994.A0A507CHW1"/>
<protein>
    <recommendedName>
        <fullName evidence="4">SMP-30/Gluconolactonase/LRE-like region domain-containing protein</fullName>
    </recommendedName>
</protein>
<evidence type="ECO:0000313" key="6">
    <source>
        <dbReference type="Proteomes" id="UP000319731"/>
    </source>
</evidence>
<dbReference type="OrthoDB" id="423498at2759"/>
<dbReference type="InterPro" id="IPR013658">
    <property type="entry name" value="SGL"/>
</dbReference>
<evidence type="ECO:0000256" key="2">
    <source>
        <dbReference type="PIRSR" id="PIRSR605511-1"/>
    </source>
</evidence>
<name>A0A507CHW1_9FUNG</name>
<keyword evidence="1" id="KW-0378">Hydrolase</keyword>
<dbReference type="PRINTS" id="PR01790">
    <property type="entry name" value="SMP30FAMILY"/>
</dbReference>
<dbReference type="InterPro" id="IPR005511">
    <property type="entry name" value="SMP-30"/>
</dbReference>
<evidence type="ECO:0000256" key="1">
    <source>
        <dbReference type="ARBA" id="ARBA00022801"/>
    </source>
</evidence>
<comment type="cofactor">
    <cofactor evidence="3">
        <name>Zn(2+)</name>
        <dbReference type="ChEBI" id="CHEBI:29105"/>
    </cofactor>
    <text evidence="3">Binds 1 divalent metal cation per subunit.</text>
</comment>
<feature type="active site" description="Proton donor/acceptor" evidence="2">
    <location>
        <position position="203"/>
    </location>
</feature>
<comment type="caution">
    <text evidence="5">The sequence shown here is derived from an EMBL/GenBank/DDBJ whole genome shotgun (WGS) entry which is preliminary data.</text>
</comment>
<feature type="binding site" evidence="3">
    <location>
        <position position="14"/>
    </location>
    <ligand>
        <name>a divalent metal cation</name>
        <dbReference type="ChEBI" id="CHEBI:60240"/>
    </ligand>
</feature>
<dbReference type="Gene3D" id="2.120.10.30">
    <property type="entry name" value="TolB, C-terminal domain"/>
    <property type="match status" value="1"/>
</dbReference>
<dbReference type="PANTHER" id="PTHR47572:SF4">
    <property type="entry name" value="LACTONASE DRP35"/>
    <property type="match status" value="1"/>
</dbReference>
<keyword evidence="3" id="KW-0479">Metal-binding</keyword>
<organism evidence="5 6">
    <name type="scientific">Synchytrium microbalum</name>
    <dbReference type="NCBI Taxonomy" id="1806994"/>
    <lineage>
        <taxon>Eukaryota</taxon>
        <taxon>Fungi</taxon>
        <taxon>Fungi incertae sedis</taxon>
        <taxon>Chytridiomycota</taxon>
        <taxon>Chytridiomycota incertae sedis</taxon>
        <taxon>Chytridiomycetes</taxon>
        <taxon>Synchytriales</taxon>
        <taxon>Synchytriaceae</taxon>
        <taxon>Synchytrium</taxon>
    </lineage>
</organism>
<dbReference type="AlphaFoldDB" id="A0A507CHW1"/>
<keyword evidence="6" id="KW-1185">Reference proteome</keyword>
<dbReference type="GeneID" id="42002349"/>
<proteinExistence type="predicted"/>
<dbReference type="GO" id="GO:0016787">
    <property type="term" value="F:hydrolase activity"/>
    <property type="evidence" value="ECO:0007669"/>
    <property type="project" value="UniProtKB-KW"/>
</dbReference>
<dbReference type="InterPro" id="IPR011042">
    <property type="entry name" value="6-blade_b-propeller_TolB-like"/>
</dbReference>
<feature type="binding site" evidence="3">
    <location>
        <position position="155"/>
    </location>
    <ligand>
        <name>a divalent metal cation</name>
        <dbReference type="ChEBI" id="CHEBI:60240"/>
    </ligand>
</feature>
<dbReference type="EMBL" id="QEAO01000003">
    <property type="protein sequence ID" value="TPX37203.1"/>
    <property type="molecule type" value="Genomic_DNA"/>
</dbReference>
<reference evidence="5 6" key="1">
    <citation type="journal article" date="2019" name="Sci. Rep.">
        <title>Comparative genomics of chytrid fungi reveal insights into the obligate biotrophic and pathogenic lifestyle of Synchytrium endobioticum.</title>
        <authorList>
            <person name="van de Vossenberg B.T.L.H."/>
            <person name="Warris S."/>
            <person name="Nguyen H.D.T."/>
            <person name="van Gent-Pelzer M.P.E."/>
            <person name="Joly D.L."/>
            <person name="van de Geest H.C."/>
            <person name="Bonants P.J.M."/>
            <person name="Smith D.S."/>
            <person name="Levesque C.A."/>
            <person name="van der Lee T.A.J."/>
        </authorList>
    </citation>
    <scope>NUCLEOTIDE SEQUENCE [LARGE SCALE GENOMIC DNA]</scope>
    <source>
        <strain evidence="5 6">JEL517</strain>
    </source>
</reference>
<dbReference type="GO" id="GO:0046872">
    <property type="term" value="F:metal ion binding"/>
    <property type="evidence" value="ECO:0007669"/>
    <property type="project" value="UniProtKB-KW"/>
</dbReference>
<feature type="binding site" evidence="3">
    <location>
        <position position="100"/>
    </location>
    <ligand>
        <name>substrate</name>
    </ligand>
</feature>
<keyword evidence="3" id="KW-0862">Zinc</keyword>
<dbReference type="InterPro" id="IPR051262">
    <property type="entry name" value="SMP-30/CGR1_Lactonase"/>
</dbReference>
<accession>A0A507CHW1</accession>
<evidence type="ECO:0000313" key="5">
    <source>
        <dbReference type="EMBL" id="TPX37203.1"/>
    </source>
</evidence>
<evidence type="ECO:0000259" key="4">
    <source>
        <dbReference type="Pfam" id="PF08450"/>
    </source>
</evidence>
<dbReference type="SUPFAM" id="SSF63829">
    <property type="entry name" value="Calcium-dependent phosphotriesterase"/>
    <property type="match status" value="1"/>
</dbReference>
<gene>
    <name evidence="5" type="ORF">SmJEL517_g01124</name>
</gene>
<feature type="domain" description="SMP-30/Gluconolactonase/LRE-like region" evidence="4">
    <location>
        <begin position="12"/>
        <end position="260"/>
    </location>
</feature>
<sequence>MQTETLQTGLAFGEGPRWHNGKLFFSDFYFNAVKTYDPVTKSVETVLTLASDKAPSGLGWLPDGRMLVVVMEDRKLIVVDHNGKTSDYADLSNIATFHTNDMVVSANGTAYVGNFGFDLVAAEHNIAAHYRTATLAIVHPDRRVEAGPSGLGFPNGTVITPDGKTLIIAESFAKKLSAFDIDPTTNRLSNHRVYAETPDCTPDGICLDAEGCVWVANATGLDLFRYGPGGKILGSVRTTQPSFACMLGGADRKTLFILTAPSSGPAQGRIKGGKIEAVKVTVPGAGLP</sequence>
<feature type="binding site" evidence="3">
    <location>
        <position position="203"/>
    </location>
    <ligand>
        <name>a divalent metal cation</name>
        <dbReference type="ChEBI" id="CHEBI:60240"/>
    </ligand>
</feature>
<dbReference type="PANTHER" id="PTHR47572">
    <property type="entry name" value="LIPOPROTEIN-RELATED"/>
    <property type="match status" value="1"/>
</dbReference>
<dbReference type="Proteomes" id="UP000319731">
    <property type="component" value="Unassembled WGS sequence"/>
</dbReference>
<evidence type="ECO:0000256" key="3">
    <source>
        <dbReference type="PIRSR" id="PIRSR605511-2"/>
    </source>
</evidence>
<feature type="binding site" evidence="3">
    <location>
        <position position="118"/>
    </location>
    <ligand>
        <name>substrate</name>
    </ligand>
</feature>